<reference evidence="2" key="1">
    <citation type="journal article" date="2020" name="Stud. Mycol.">
        <title>101 Dothideomycetes genomes: a test case for predicting lifestyles and emergence of pathogens.</title>
        <authorList>
            <person name="Haridas S."/>
            <person name="Albert R."/>
            <person name="Binder M."/>
            <person name="Bloem J."/>
            <person name="Labutti K."/>
            <person name="Salamov A."/>
            <person name="Andreopoulos B."/>
            <person name="Baker S."/>
            <person name="Barry K."/>
            <person name="Bills G."/>
            <person name="Bluhm B."/>
            <person name="Cannon C."/>
            <person name="Castanera R."/>
            <person name="Culley D."/>
            <person name="Daum C."/>
            <person name="Ezra D."/>
            <person name="Gonzalez J."/>
            <person name="Henrissat B."/>
            <person name="Kuo A."/>
            <person name="Liang C."/>
            <person name="Lipzen A."/>
            <person name="Lutzoni F."/>
            <person name="Magnuson J."/>
            <person name="Mondo S."/>
            <person name="Nolan M."/>
            <person name="Ohm R."/>
            <person name="Pangilinan J."/>
            <person name="Park H.-J."/>
            <person name="Ramirez L."/>
            <person name="Alfaro M."/>
            <person name="Sun H."/>
            <person name="Tritt A."/>
            <person name="Yoshinaga Y."/>
            <person name="Zwiers L.-H."/>
            <person name="Turgeon B."/>
            <person name="Goodwin S."/>
            <person name="Spatafora J."/>
            <person name="Crous P."/>
            <person name="Grigoriev I."/>
        </authorList>
    </citation>
    <scope>NUCLEOTIDE SEQUENCE</scope>
    <source>
        <strain evidence="2">CBS 183.55</strain>
    </source>
</reference>
<dbReference type="EMBL" id="ML978958">
    <property type="protein sequence ID" value="KAF1932551.1"/>
    <property type="molecule type" value="Genomic_DNA"/>
</dbReference>
<organism evidence="2 3">
    <name type="scientific">Didymella exigua CBS 183.55</name>
    <dbReference type="NCBI Taxonomy" id="1150837"/>
    <lineage>
        <taxon>Eukaryota</taxon>
        <taxon>Fungi</taxon>
        <taxon>Dikarya</taxon>
        <taxon>Ascomycota</taxon>
        <taxon>Pezizomycotina</taxon>
        <taxon>Dothideomycetes</taxon>
        <taxon>Pleosporomycetidae</taxon>
        <taxon>Pleosporales</taxon>
        <taxon>Pleosporineae</taxon>
        <taxon>Didymellaceae</taxon>
        <taxon>Didymella</taxon>
    </lineage>
</organism>
<gene>
    <name evidence="2" type="ORF">M421DRAFT_244024</name>
</gene>
<proteinExistence type="predicted"/>
<dbReference type="GO" id="GO:0005085">
    <property type="term" value="F:guanyl-nucleotide exchange factor activity"/>
    <property type="evidence" value="ECO:0007669"/>
    <property type="project" value="TreeGrafter"/>
</dbReference>
<dbReference type="InterPro" id="IPR000408">
    <property type="entry name" value="Reg_chr_condens"/>
</dbReference>
<dbReference type="InterPro" id="IPR009091">
    <property type="entry name" value="RCC1/BLIP-II"/>
</dbReference>
<dbReference type="Proteomes" id="UP000800082">
    <property type="component" value="Unassembled WGS sequence"/>
</dbReference>
<dbReference type="RefSeq" id="XP_033452799.1">
    <property type="nucleotide sequence ID" value="XM_033588527.1"/>
</dbReference>
<feature type="repeat" description="RCC1" evidence="1">
    <location>
        <begin position="262"/>
        <end position="299"/>
    </location>
</feature>
<dbReference type="GO" id="GO:0005737">
    <property type="term" value="C:cytoplasm"/>
    <property type="evidence" value="ECO:0007669"/>
    <property type="project" value="TreeGrafter"/>
</dbReference>
<dbReference type="OrthoDB" id="5370059at2759"/>
<evidence type="ECO:0000313" key="2">
    <source>
        <dbReference type="EMBL" id="KAF1932551.1"/>
    </source>
</evidence>
<dbReference type="PANTHER" id="PTHR45982:SF1">
    <property type="entry name" value="REGULATOR OF CHROMOSOME CONDENSATION"/>
    <property type="match status" value="1"/>
</dbReference>
<keyword evidence="3" id="KW-1185">Reference proteome</keyword>
<evidence type="ECO:0000313" key="3">
    <source>
        <dbReference type="Proteomes" id="UP000800082"/>
    </source>
</evidence>
<sequence>MPHDLYVFGSNGEGQLGEGIPVADIVSKPIKLPRTQFIGDIKDIKCGDNHSLLLLADNSVSGIGRNNVGQMLPDCDRPPRLTRFEELHNNVSFCAATCESSAIINCVMGSPSVVLTKGRGQWGELGRGDECDMSEYKYFEPHYLRSSLPGMTIDFAAGVWHYVALQDDGSVYGWGKARLGQLGDALSNKVNIPTRIDNIPFQPLRVVCGKDFTYLVGDTSTGEHKILGKDKFNILSAMPPDVKGYKDIAATWHAIFVLFDDGRLTAWGKENQWKLLPADLPPIESIAVGTDHILALTKDGKLISWGWAKHGNCGDLSNIREEIKNDMISGFWNDIDIPGKIAKIAAGYCTSFVITEVEDEPSPTKKLETMK</sequence>
<dbReference type="Pfam" id="PF00415">
    <property type="entry name" value="RCC1"/>
    <property type="match status" value="1"/>
</dbReference>
<dbReference type="PROSITE" id="PS50012">
    <property type="entry name" value="RCC1_3"/>
    <property type="match status" value="4"/>
</dbReference>
<feature type="repeat" description="RCC1" evidence="1">
    <location>
        <begin position="112"/>
        <end position="168"/>
    </location>
</feature>
<dbReference type="PANTHER" id="PTHR45982">
    <property type="entry name" value="REGULATOR OF CHROMOSOME CONDENSATION"/>
    <property type="match status" value="1"/>
</dbReference>
<name>A0A6A5RVR2_9PLEO</name>
<evidence type="ECO:0000256" key="1">
    <source>
        <dbReference type="PROSITE-ProRule" id="PRU00235"/>
    </source>
</evidence>
<dbReference type="InterPro" id="IPR051553">
    <property type="entry name" value="Ran_GTPase-activating"/>
</dbReference>
<dbReference type="Gene3D" id="2.130.10.30">
    <property type="entry name" value="Regulator of chromosome condensation 1/beta-lactamase-inhibitor protein II"/>
    <property type="match status" value="2"/>
</dbReference>
<dbReference type="AlphaFoldDB" id="A0A6A5RVR2"/>
<feature type="repeat" description="RCC1" evidence="1">
    <location>
        <begin position="169"/>
        <end position="219"/>
    </location>
</feature>
<dbReference type="PRINTS" id="PR00633">
    <property type="entry name" value="RCCNDNSATION"/>
</dbReference>
<dbReference type="GeneID" id="54346174"/>
<dbReference type="SUPFAM" id="SSF50985">
    <property type="entry name" value="RCC1/BLIP-II"/>
    <property type="match status" value="1"/>
</dbReference>
<feature type="repeat" description="RCC1" evidence="1">
    <location>
        <begin position="3"/>
        <end position="57"/>
    </location>
</feature>
<accession>A0A6A5RVR2</accession>
<dbReference type="Pfam" id="PF13540">
    <property type="entry name" value="RCC1_2"/>
    <property type="match status" value="2"/>
</dbReference>
<protein>
    <submittedName>
        <fullName evidence="2">RCC1/BLIP-II</fullName>
    </submittedName>
</protein>